<evidence type="ECO:0000256" key="2">
    <source>
        <dbReference type="ARBA" id="ARBA00023125"/>
    </source>
</evidence>
<dbReference type="InterPro" id="IPR050255">
    <property type="entry name" value="POU_domain_TF"/>
</dbReference>
<feature type="region of interest" description="Disordered" evidence="7">
    <location>
        <begin position="62"/>
        <end position="137"/>
    </location>
</feature>
<dbReference type="PRINTS" id="PR00028">
    <property type="entry name" value="POUDOMAIN"/>
</dbReference>
<dbReference type="InterPro" id="IPR001356">
    <property type="entry name" value="HD"/>
</dbReference>
<feature type="compositionally biased region" description="Basic residues" evidence="7">
    <location>
        <begin position="118"/>
        <end position="129"/>
    </location>
</feature>
<dbReference type="Pfam" id="PF00046">
    <property type="entry name" value="Homeodomain"/>
    <property type="match status" value="1"/>
</dbReference>
<keyword evidence="2 5" id="KW-0238">DNA-binding</keyword>
<keyword evidence="3 5" id="KW-0371">Homeobox</keyword>
<evidence type="ECO:0000256" key="3">
    <source>
        <dbReference type="ARBA" id="ARBA00023155"/>
    </source>
</evidence>
<organism evidence="9 10">
    <name type="scientific">Anopheles maculatus</name>
    <dbReference type="NCBI Taxonomy" id="74869"/>
    <lineage>
        <taxon>Eukaryota</taxon>
        <taxon>Metazoa</taxon>
        <taxon>Ecdysozoa</taxon>
        <taxon>Arthropoda</taxon>
        <taxon>Hexapoda</taxon>
        <taxon>Insecta</taxon>
        <taxon>Pterygota</taxon>
        <taxon>Neoptera</taxon>
        <taxon>Endopterygota</taxon>
        <taxon>Diptera</taxon>
        <taxon>Nematocera</taxon>
        <taxon>Culicoidea</taxon>
        <taxon>Culicidae</taxon>
        <taxon>Anophelinae</taxon>
        <taxon>Anopheles</taxon>
        <taxon>Anopheles maculatus group</taxon>
    </lineage>
</organism>
<dbReference type="GO" id="GO:0005634">
    <property type="term" value="C:nucleus"/>
    <property type="evidence" value="ECO:0007669"/>
    <property type="project" value="UniProtKB-SubCell"/>
</dbReference>
<dbReference type="AlphaFoldDB" id="A0A182SMX8"/>
<dbReference type="Gene3D" id="1.10.10.60">
    <property type="entry name" value="Homeodomain-like"/>
    <property type="match status" value="1"/>
</dbReference>
<evidence type="ECO:0000313" key="10">
    <source>
        <dbReference type="Proteomes" id="UP000075901"/>
    </source>
</evidence>
<evidence type="ECO:0000256" key="5">
    <source>
        <dbReference type="PROSITE-ProRule" id="PRU00108"/>
    </source>
</evidence>
<dbReference type="CDD" id="cd00086">
    <property type="entry name" value="homeodomain"/>
    <property type="match status" value="1"/>
</dbReference>
<reference evidence="9" key="2">
    <citation type="submission" date="2020-05" db="UniProtKB">
        <authorList>
            <consortium name="EnsemblMetazoa"/>
        </authorList>
    </citation>
    <scope>IDENTIFICATION</scope>
    <source>
        <strain evidence="9">maculatus3</strain>
    </source>
</reference>
<dbReference type="PANTHER" id="PTHR11636:SF76">
    <property type="entry name" value="PROTEIN NUBBIN"/>
    <property type="match status" value="1"/>
</dbReference>
<evidence type="ECO:0000256" key="4">
    <source>
        <dbReference type="ARBA" id="ARBA00023242"/>
    </source>
</evidence>
<dbReference type="SUPFAM" id="SSF46689">
    <property type="entry name" value="Homeodomain-like"/>
    <property type="match status" value="1"/>
</dbReference>
<dbReference type="SMART" id="SM00389">
    <property type="entry name" value="HOX"/>
    <property type="match status" value="1"/>
</dbReference>
<evidence type="ECO:0000256" key="1">
    <source>
        <dbReference type="ARBA" id="ARBA00004123"/>
    </source>
</evidence>
<dbReference type="GO" id="GO:0000981">
    <property type="term" value="F:DNA-binding transcription factor activity, RNA polymerase II-specific"/>
    <property type="evidence" value="ECO:0007669"/>
    <property type="project" value="InterPro"/>
</dbReference>
<feature type="DNA-binding region" description="Homeobox" evidence="5">
    <location>
        <begin position="10"/>
        <end position="69"/>
    </location>
</feature>
<dbReference type="VEuPathDB" id="VectorBase:AMAM009961"/>
<dbReference type="GO" id="GO:0000978">
    <property type="term" value="F:RNA polymerase II cis-regulatory region sequence-specific DNA binding"/>
    <property type="evidence" value="ECO:0007669"/>
    <property type="project" value="TreeGrafter"/>
</dbReference>
<dbReference type="InterPro" id="IPR009057">
    <property type="entry name" value="Homeodomain-like_sf"/>
</dbReference>
<accession>A0A182SMX8</accession>
<dbReference type="PROSITE" id="PS00027">
    <property type="entry name" value="HOMEOBOX_1"/>
    <property type="match status" value="1"/>
</dbReference>
<name>A0A182SMX8_9DIPT</name>
<evidence type="ECO:0000256" key="7">
    <source>
        <dbReference type="SAM" id="MobiDB-lite"/>
    </source>
</evidence>
<sequence>MATPETMGRRRKKRTSIETSVRVALEKAFLVNCKPTSEEISTLADNLCMEKEVVRVWFCNRRQKEKRINPPNGMDSPTHSSASGELFPASLVPGLSSPSSVSGGGGGTGGGGGGGHHYAPHHHHPHHPSHIGSIKQE</sequence>
<keyword evidence="4 5" id="KW-0539">Nucleus</keyword>
<dbReference type="InterPro" id="IPR013847">
    <property type="entry name" value="POU"/>
</dbReference>
<evidence type="ECO:0000313" key="9">
    <source>
        <dbReference type="EnsemblMetazoa" id="AMAM009961-PA"/>
    </source>
</evidence>
<comment type="subcellular location">
    <subcellularLocation>
        <location evidence="1 5 6">Nucleus</location>
    </subcellularLocation>
</comment>
<reference evidence="10" key="1">
    <citation type="submission" date="2013-09" db="EMBL/GenBank/DDBJ databases">
        <title>The Genome Sequence of Anopheles maculatus species B.</title>
        <authorList>
            <consortium name="The Broad Institute Genomics Platform"/>
            <person name="Neafsey D.E."/>
            <person name="Besansky N."/>
            <person name="Howell P."/>
            <person name="Walton C."/>
            <person name="Young S.K."/>
            <person name="Zeng Q."/>
            <person name="Gargeya S."/>
            <person name="Fitzgerald M."/>
            <person name="Haas B."/>
            <person name="Abouelleil A."/>
            <person name="Allen A.W."/>
            <person name="Alvarado L."/>
            <person name="Arachchi H.M."/>
            <person name="Berlin A.M."/>
            <person name="Chapman S.B."/>
            <person name="Gainer-Dewar J."/>
            <person name="Goldberg J."/>
            <person name="Griggs A."/>
            <person name="Gujja S."/>
            <person name="Hansen M."/>
            <person name="Howarth C."/>
            <person name="Imamovic A."/>
            <person name="Ireland A."/>
            <person name="Larimer J."/>
            <person name="McCowan C."/>
            <person name="Murphy C."/>
            <person name="Pearson M."/>
            <person name="Poon T.W."/>
            <person name="Priest M."/>
            <person name="Roberts A."/>
            <person name="Saif S."/>
            <person name="Shea T."/>
            <person name="Sisk P."/>
            <person name="Sykes S."/>
            <person name="Wortman J."/>
            <person name="Nusbaum C."/>
            <person name="Birren B."/>
        </authorList>
    </citation>
    <scope>NUCLEOTIDE SEQUENCE [LARGE SCALE GENOMIC DNA]</scope>
    <source>
        <strain evidence="10">maculatus3</strain>
    </source>
</reference>
<proteinExistence type="predicted"/>
<keyword evidence="10" id="KW-1185">Reference proteome</keyword>
<evidence type="ECO:0000259" key="8">
    <source>
        <dbReference type="PROSITE" id="PS50071"/>
    </source>
</evidence>
<dbReference type="EnsemblMetazoa" id="AMAM009961-RA">
    <property type="protein sequence ID" value="AMAM009961-PA"/>
    <property type="gene ID" value="AMAM009961"/>
</dbReference>
<dbReference type="PROSITE" id="PS50071">
    <property type="entry name" value="HOMEOBOX_2"/>
    <property type="match status" value="1"/>
</dbReference>
<protein>
    <recommendedName>
        <fullName evidence="8">Homeobox domain-containing protein</fullName>
    </recommendedName>
</protein>
<feature type="compositionally biased region" description="Gly residues" evidence="7">
    <location>
        <begin position="102"/>
        <end position="116"/>
    </location>
</feature>
<dbReference type="Proteomes" id="UP000075901">
    <property type="component" value="Unassembled WGS sequence"/>
</dbReference>
<feature type="domain" description="Homeobox" evidence="8">
    <location>
        <begin position="8"/>
        <end position="68"/>
    </location>
</feature>
<evidence type="ECO:0000256" key="6">
    <source>
        <dbReference type="RuleBase" id="RU000682"/>
    </source>
</evidence>
<dbReference type="InterPro" id="IPR017970">
    <property type="entry name" value="Homeobox_CS"/>
</dbReference>
<dbReference type="PANTHER" id="PTHR11636">
    <property type="entry name" value="POU DOMAIN"/>
    <property type="match status" value="1"/>
</dbReference>